<keyword evidence="3" id="KW-1185">Reference proteome</keyword>
<dbReference type="AlphaFoldDB" id="A0A1A9EZU0"/>
<organism evidence="2 3">
    <name type="scientific">Marinobacterium aestuarii</name>
    <dbReference type="NCBI Taxonomy" id="1821621"/>
    <lineage>
        <taxon>Bacteria</taxon>
        <taxon>Pseudomonadati</taxon>
        <taxon>Pseudomonadota</taxon>
        <taxon>Gammaproteobacteria</taxon>
        <taxon>Oceanospirillales</taxon>
        <taxon>Oceanospirillaceae</taxon>
        <taxon>Marinobacterium</taxon>
    </lineage>
</organism>
<dbReference type="KEGG" id="mars:A8C75_11325"/>
<reference evidence="3" key="1">
    <citation type="submission" date="2016-05" db="EMBL/GenBank/DDBJ databases">
        <authorList>
            <person name="Baek K."/>
            <person name="Yang S.-J."/>
        </authorList>
    </citation>
    <scope>NUCLEOTIDE SEQUENCE [LARGE SCALE GENOMIC DNA]</scope>
    <source>
        <strain evidence="3">ST58-10</strain>
    </source>
</reference>
<dbReference type="OrthoDB" id="5599486at2"/>
<sequence>MAEVQRLALLPAAVLETSGLAQIEGRLWTLNDSGDDAAIYQLSRDGRDIAKTLYLAGARNIDWESLAVDADTLYIADCGNNRGRREALQLYRIALDALSAPDGSRVEYDVSRFRYGQRLEVKASGDHNFDCEAVTVVEDELWLFSKNRGDGHTELYRLDRRAREQAVFPLRSYPVNGLITAADYDPVSRRLVLLGYSRERFFGHSFIWFIPLSNNGNSGQKLAPDWSGAQRYRLSTYAQWEAISWDGPSRLVLSAERSPLSDAQLGEIRLDSQGVPQAPVADPDDPALW</sequence>
<feature type="region of interest" description="Disordered" evidence="1">
    <location>
        <begin position="269"/>
        <end position="289"/>
    </location>
</feature>
<dbReference type="Proteomes" id="UP000078070">
    <property type="component" value="Chromosome"/>
</dbReference>
<evidence type="ECO:0008006" key="4">
    <source>
        <dbReference type="Google" id="ProtNLM"/>
    </source>
</evidence>
<dbReference type="InterPro" id="IPR011044">
    <property type="entry name" value="Quino_amine_DH_bsu"/>
</dbReference>
<dbReference type="RefSeq" id="WP_067382155.1">
    <property type="nucleotide sequence ID" value="NZ_CP015839.1"/>
</dbReference>
<reference evidence="2 3" key="2">
    <citation type="journal article" date="2018" name="Int. J. Syst. Evol. Microbiol.">
        <title>Marinobacterium aestuarii sp. nov., a benzene-degrading marine bacterium isolated from estuary sediment.</title>
        <authorList>
            <person name="Bae S.S."/>
            <person name="Jung J."/>
            <person name="Chung D."/>
            <person name="Baek K."/>
        </authorList>
    </citation>
    <scope>NUCLEOTIDE SEQUENCE [LARGE SCALE GENOMIC DNA]</scope>
    <source>
        <strain evidence="2 3">ST58-10</strain>
    </source>
</reference>
<accession>A0A1A9EZU0</accession>
<gene>
    <name evidence="2" type="ORF">A8C75_11325</name>
</gene>
<proteinExistence type="predicted"/>
<name>A0A1A9EZU0_9GAMM</name>
<evidence type="ECO:0000313" key="2">
    <source>
        <dbReference type="EMBL" id="ANG63013.1"/>
    </source>
</evidence>
<evidence type="ECO:0000313" key="3">
    <source>
        <dbReference type="Proteomes" id="UP000078070"/>
    </source>
</evidence>
<dbReference type="EMBL" id="CP015839">
    <property type="protein sequence ID" value="ANG63013.1"/>
    <property type="molecule type" value="Genomic_DNA"/>
</dbReference>
<dbReference type="SUPFAM" id="SSF50969">
    <property type="entry name" value="YVTN repeat-like/Quinoprotein amine dehydrogenase"/>
    <property type="match status" value="1"/>
</dbReference>
<evidence type="ECO:0000256" key="1">
    <source>
        <dbReference type="SAM" id="MobiDB-lite"/>
    </source>
</evidence>
<dbReference type="STRING" id="1821621.A8C75_11325"/>
<protein>
    <recommendedName>
        <fullName evidence="4">Phytase-like domain-containing protein</fullName>
    </recommendedName>
</protein>